<reference evidence="1 2" key="1">
    <citation type="submission" date="2020-08" db="EMBL/GenBank/DDBJ databases">
        <title>Complete Genome Sequence of Effusibacillus dendaii Strain skT53, Isolated from Farmland soil.</title>
        <authorList>
            <person name="Konishi T."/>
            <person name="Kawasaki H."/>
        </authorList>
    </citation>
    <scope>NUCLEOTIDE SEQUENCE [LARGE SCALE GENOMIC DNA]</scope>
    <source>
        <strain evidence="2">skT53</strain>
    </source>
</reference>
<dbReference type="RefSeq" id="WP_200760499.1">
    <property type="nucleotide sequence ID" value="NZ_AP023366.1"/>
</dbReference>
<protein>
    <submittedName>
        <fullName evidence="1">Uncharacterized protein</fullName>
    </submittedName>
</protein>
<evidence type="ECO:0000313" key="2">
    <source>
        <dbReference type="Proteomes" id="UP000593802"/>
    </source>
</evidence>
<accession>A0A7I8DAY1</accession>
<name>A0A7I8DAY1_9BACL</name>
<dbReference type="KEGG" id="eff:skT53_14870"/>
<gene>
    <name evidence="1" type="ORF">skT53_14870</name>
</gene>
<dbReference type="AlphaFoldDB" id="A0A7I8DAY1"/>
<keyword evidence="2" id="KW-1185">Reference proteome</keyword>
<dbReference type="Proteomes" id="UP000593802">
    <property type="component" value="Chromosome"/>
</dbReference>
<dbReference type="EMBL" id="AP023366">
    <property type="protein sequence ID" value="BCJ86502.1"/>
    <property type="molecule type" value="Genomic_DNA"/>
</dbReference>
<organism evidence="1 2">
    <name type="scientific">Effusibacillus dendaii</name>
    <dbReference type="NCBI Taxonomy" id="2743772"/>
    <lineage>
        <taxon>Bacteria</taxon>
        <taxon>Bacillati</taxon>
        <taxon>Bacillota</taxon>
        <taxon>Bacilli</taxon>
        <taxon>Bacillales</taxon>
        <taxon>Alicyclobacillaceae</taxon>
        <taxon>Effusibacillus</taxon>
    </lineage>
</organism>
<proteinExistence type="predicted"/>
<sequence>MKEIAGIIEEQIEFLSKANFELNAVKDGEEVRQNILVICEATQLLMVLKKEGLA</sequence>
<evidence type="ECO:0000313" key="1">
    <source>
        <dbReference type="EMBL" id="BCJ86502.1"/>
    </source>
</evidence>